<dbReference type="OrthoDB" id="406355at2759"/>
<protein>
    <submittedName>
        <fullName evidence="1">Uncharacterized protein</fullName>
    </submittedName>
</protein>
<dbReference type="AlphaFoldDB" id="A0A1Q9BXH7"/>
<name>A0A1Q9BXH7_SYMMI</name>
<reference evidence="1 2" key="1">
    <citation type="submission" date="2016-02" db="EMBL/GenBank/DDBJ databases">
        <title>Genome analysis of coral dinoflagellate symbionts highlights evolutionary adaptations to a symbiotic lifestyle.</title>
        <authorList>
            <person name="Aranda M."/>
            <person name="Li Y."/>
            <person name="Liew Y.J."/>
            <person name="Baumgarten S."/>
            <person name="Simakov O."/>
            <person name="Wilson M."/>
            <person name="Piel J."/>
            <person name="Ashoor H."/>
            <person name="Bougouffa S."/>
            <person name="Bajic V.B."/>
            <person name="Ryu T."/>
            <person name="Ravasi T."/>
            <person name="Bayer T."/>
            <person name="Micklem G."/>
            <person name="Kim H."/>
            <person name="Bhak J."/>
            <person name="Lajeunesse T.C."/>
            <person name="Voolstra C.R."/>
        </authorList>
    </citation>
    <scope>NUCLEOTIDE SEQUENCE [LARGE SCALE GENOMIC DNA]</scope>
    <source>
        <strain evidence="1 2">CCMP2467</strain>
    </source>
</reference>
<dbReference type="Proteomes" id="UP000186817">
    <property type="component" value="Unassembled WGS sequence"/>
</dbReference>
<sequence length="435" mass="49245">MTACQLEQTKLLHEFVPGGTALALEWMKSARACSVRTAASKELQLRHSSARVFCKPSLVRAVSCFELHAFPSMLGDLFRSSWGIFDCQACASVDKDHELVVDTVLGRDDPEAKKSLTNGTEESLGSDAGWSGMIGQAFDAALGFLAGSGEVKETEVTKGFRQLPECLAPGVRQFLDVCDFAQFRATCCEHSQTQAFVRRMTAVIKTERPDTYLACQRLRSETPSEGAHVFIRTPIPNLAMANIAFYRMQPLDSADEQLRAACEGFRCLFHPSALRCWWHASSESVRDVVNTLAEHAQNHEELWQLTFDVIALCFYCVPDWQWKAELAEQVLTWLALCPMSHKNRLYGCRCIMYCQPFRRLKSLHHHVLERIQSANKDFTQESEPTRFYLRLTAQSAICLWELEEMWYLHWCGHTIAAALFPELRLQSCLEPTATD</sequence>
<gene>
    <name evidence="1" type="ORF">AK812_SmicGene44835</name>
</gene>
<accession>A0A1Q9BXH7</accession>
<evidence type="ECO:0000313" key="2">
    <source>
        <dbReference type="Proteomes" id="UP000186817"/>
    </source>
</evidence>
<keyword evidence="2" id="KW-1185">Reference proteome</keyword>
<dbReference type="EMBL" id="LSRX01002532">
    <property type="protein sequence ID" value="OLP75379.1"/>
    <property type="molecule type" value="Genomic_DNA"/>
</dbReference>
<proteinExistence type="predicted"/>
<organism evidence="1 2">
    <name type="scientific">Symbiodinium microadriaticum</name>
    <name type="common">Dinoflagellate</name>
    <name type="synonym">Zooxanthella microadriatica</name>
    <dbReference type="NCBI Taxonomy" id="2951"/>
    <lineage>
        <taxon>Eukaryota</taxon>
        <taxon>Sar</taxon>
        <taxon>Alveolata</taxon>
        <taxon>Dinophyceae</taxon>
        <taxon>Suessiales</taxon>
        <taxon>Symbiodiniaceae</taxon>
        <taxon>Symbiodinium</taxon>
    </lineage>
</organism>
<evidence type="ECO:0000313" key="1">
    <source>
        <dbReference type="EMBL" id="OLP75379.1"/>
    </source>
</evidence>
<comment type="caution">
    <text evidence="1">The sequence shown here is derived from an EMBL/GenBank/DDBJ whole genome shotgun (WGS) entry which is preliminary data.</text>
</comment>